<comment type="caution">
    <text evidence="2">The sequence shown here is derived from an EMBL/GenBank/DDBJ whole genome shotgun (WGS) entry which is preliminary data.</text>
</comment>
<evidence type="ECO:0000313" key="3">
    <source>
        <dbReference type="Proteomes" id="UP000194003"/>
    </source>
</evidence>
<feature type="transmembrane region" description="Helical" evidence="1">
    <location>
        <begin position="6"/>
        <end position="23"/>
    </location>
</feature>
<evidence type="ECO:0000256" key="1">
    <source>
        <dbReference type="SAM" id="Phobius"/>
    </source>
</evidence>
<name>A0A1Y2K3S4_9PROT</name>
<dbReference type="AlphaFoldDB" id="A0A1Y2K3S4"/>
<keyword evidence="3" id="KW-1185">Reference proteome</keyword>
<dbReference type="STRING" id="1434232.MAIT1_02453"/>
<proteinExistence type="predicted"/>
<keyword evidence="1" id="KW-1133">Transmembrane helix</keyword>
<keyword evidence="1" id="KW-0472">Membrane</keyword>
<dbReference type="Proteomes" id="UP000194003">
    <property type="component" value="Unassembled WGS sequence"/>
</dbReference>
<organism evidence="2 3">
    <name type="scientific">Magnetofaba australis IT-1</name>
    <dbReference type="NCBI Taxonomy" id="1434232"/>
    <lineage>
        <taxon>Bacteria</taxon>
        <taxon>Pseudomonadati</taxon>
        <taxon>Pseudomonadota</taxon>
        <taxon>Magnetococcia</taxon>
        <taxon>Magnetococcales</taxon>
        <taxon>Magnetococcaceae</taxon>
        <taxon>Magnetofaba</taxon>
    </lineage>
</organism>
<keyword evidence="1" id="KW-0812">Transmembrane</keyword>
<gene>
    <name evidence="2" type="ORF">MAIT1_02453</name>
</gene>
<protein>
    <submittedName>
        <fullName evidence="2">Uncharacterized protein</fullName>
    </submittedName>
</protein>
<dbReference type="EMBL" id="LVJN01000020">
    <property type="protein sequence ID" value="OSM02327.1"/>
    <property type="molecule type" value="Genomic_DNA"/>
</dbReference>
<accession>A0A1Y2K3S4</accession>
<reference evidence="2 3" key="1">
    <citation type="journal article" date="2016" name="BMC Genomics">
        <title>Combined genomic and structural analyses of a cultured magnetotactic bacterium reveals its niche adaptation to a dynamic environment.</title>
        <authorList>
            <person name="Araujo A.C."/>
            <person name="Morillo V."/>
            <person name="Cypriano J."/>
            <person name="Teixeira L.C."/>
            <person name="Leao P."/>
            <person name="Lyra S."/>
            <person name="Almeida L.G."/>
            <person name="Bazylinski D.A."/>
            <person name="Vasconcellos A.T."/>
            <person name="Abreu F."/>
            <person name="Lins U."/>
        </authorList>
    </citation>
    <scope>NUCLEOTIDE SEQUENCE [LARGE SCALE GENOMIC DNA]</scope>
    <source>
        <strain evidence="2 3">IT-1</strain>
    </source>
</reference>
<sequence>MNTNSLITIVGAVIAALLALGFLWSLFKTLFFFSALALMGYLYWRWKQGEGPAQALEGLANMAREMFNRRRG</sequence>
<evidence type="ECO:0000313" key="2">
    <source>
        <dbReference type="EMBL" id="OSM02327.1"/>
    </source>
</evidence>